<dbReference type="EMBL" id="CAJZBQ010000045">
    <property type="protein sequence ID" value="CAG9328282.1"/>
    <property type="molecule type" value="Genomic_DNA"/>
</dbReference>
<dbReference type="Proteomes" id="UP001162131">
    <property type="component" value="Unassembled WGS sequence"/>
</dbReference>
<reference evidence="1" key="1">
    <citation type="submission" date="2021-09" db="EMBL/GenBank/DDBJ databases">
        <authorList>
            <consortium name="AG Swart"/>
            <person name="Singh M."/>
            <person name="Singh A."/>
            <person name="Seah K."/>
            <person name="Emmerich C."/>
        </authorList>
    </citation>
    <scope>NUCLEOTIDE SEQUENCE</scope>
    <source>
        <strain evidence="1">ATCC30299</strain>
    </source>
</reference>
<evidence type="ECO:0000313" key="1">
    <source>
        <dbReference type="EMBL" id="CAG9328282.1"/>
    </source>
</evidence>
<dbReference type="AlphaFoldDB" id="A0AAU9JRU2"/>
<protein>
    <recommendedName>
        <fullName evidence="3">Ribosomal protein L32</fullName>
    </recommendedName>
</protein>
<evidence type="ECO:0000313" key="2">
    <source>
        <dbReference type="Proteomes" id="UP001162131"/>
    </source>
</evidence>
<sequence length="66" mass="8194">MIDNFLKFWHREKLAFWASNNNIAQKIFALKSYQIFKNLFRWRFEASSKSVKNESKNFKEFTIYHR</sequence>
<accession>A0AAU9JRU2</accession>
<name>A0AAU9JRU2_9CILI</name>
<organism evidence="1 2">
    <name type="scientific">Blepharisma stoltei</name>
    <dbReference type="NCBI Taxonomy" id="1481888"/>
    <lineage>
        <taxon>Eukaryota</taxon>
        <taxon>Sar</taxon>
        <taxon>Alveolata</taxon>
        <taxon>Ciliophora</taxon>
        <taxon>Postciliodesmatophora</taxon>
        <taxon>Heterotrichea</taxon>
        <taxon>Heterotrichida</taxon>
        <taxon>Blepharismidae</taxon>
        <taxon>Blepharisma</taxon>
    </lineage>
</organism>
<proteinExistence type="predicted"/>
<comment type="caution">
    <text evidence="1">The sequence shown here is derived from an EMBL/GenBank/DDBJ whole genome shotgun (WGS) entry which is preliminary data.</text>
</comment>
<keyword evidence="2" id="KW-1185">Reference proteome</keyword>
<evidence type="ECO:0008006" key="3">
    <source>
        <dbReference type="Google" id="ProtNLM"/>
    </source>
</evidence>
<gene>
    <name evidence="1" type="ORF">BSTOLATCC_MIC45737</name>
</gene>